<dbReference type="Proteomes" id="UP000252008">
    <property type="component" value="Unassembled WGS sequence"/>
</dbReference>
<evidence type="ECO:0000259" key="1">
    <source>
        <dbReference type="Pfam" id="PF13304"/>
    </source>
</evidence>
<evidence type="ECO:0000313" key="3">
    <source>
        <dbReference type="Proteomes" id="UP000252008"/>
    </source>
</evidence>
<accession>A0A375YRA2</accession>
<dbReference type="InterPro" id="IPR003959">
    <property type="entry name" value="ATPase_AAA_core"/>
</dbReference>
<sequence length="510" mass="56397">MQDDFSTHAPKGKKKVLAVTVGLRLGPDFKVRGQEEFHKALDIDDVIYITRSWSLSLDKTTAVDTLHFGNSLTSMTEATADRAASVIAHIRAVRFVYVPNHARPADLIRRELTPLRSNLVSRLRSTKAYRESSVDELFTELTAMGERMFGEVSRAVSRGLPGVGIEPDLPADFADLVFNLGVRAATTGDVARAPEFEGSGAQSLLLLHVLNLADRTHRGNGFGWIQASVWAVEEPESFLHAGLRARFSQDLRDYAADPKRQIFVTTHQDEFVRISDVAWLAKKGPETVLHRMTARDALTESTRGSIVSYAHPLFSFATEPIVIVEGRIDELYLRAAIQEAGLKPRWRLVPPGAVLGEDHTGDAIHPYLKYNKPVIASRPDVAPVIVLRDWEAKDKQKYDDVLGVHPFSECLVPPAGIANPALGDSFRGIERFLPTDFITAVIPEKTLGRESGEPDAPYSIKRKTLEDEKAKLAARAKNGAPVGPYMQELAIWIDTQISEILQRVPSSAFL</sequence>
<feature type="domain" description="ATPase AAA-type core" evidence="1">
    <location>
        <begin position="86"/>
        <end position="272"/>
    </location>
</feature>
<dbReference type="Gene3D" id="3.40.50.300">
    <property type="entry name" value="P-loop containing nucleotide triphosphate hydrolases"/>
    <property type="match status" value="1"/>
</dbReference>
<name>A0A375YRA2_MYCPF</name>
<proteinExistence type="predicted"/>
<dbReference type="InterPro" id="IPR027417">
    <property type="entry name" value="P-loop_NTPase"/>
</dbReference>
<dbReference type="EMBL" id="UEGS01000001">
    <property type="protein sequence ID" value="SRX83685.1"/>
    <property type="molecule type" value="Genomic_DNA"/>
</dbReference>
<protein>
    <recommendedName>
        <fullName evidence="1">ATPase AAA-type core domain-containing protein</fullName>
    </recommendedName>
</protein>
<dbReference type="Pfam" id="PF13304">
    <property type="entry name" value="AAA_21"/>
    <property type="match status" value="1"/>
</dbReference>
<organism evidence="2 3">
    <name type="scientific">Mycolicibacterium parafortuitum</name>
    <name type="common">Mycobacterium parafortuitum</name>
    <dbReference type="NCBI Taxonomy" id="39692"/>
    <lineage>
        <taxon>Bacteria</taxon>
        <taxon>Bacillati</taxon>
        <taxon>Actinomycetota</taxon>
        <taxon>Actinomycetes</taxon>
        <taxon>Mycobacteriales</taxon>
        <taxon>Mycobacteriaceae</taxon>
        <taxon>Mycolicibacterium</taxon>
    </lineage>
</organism>
<reference evidence="2 3" key="1">
    <citation type="submission" date="2018-05" db="EMBL/GenBank/DDBJ databases">
        <authorList>
            <consortium name="IHU Genomes"/>
        </authorList>
    </citation>
    <scope>NUCLEOTIDE SEQUENCE [LARGE SCALE GENOMIC DNA]</scope>
    <source>
        <strain evidence="2 3">P7335</strain>
    </source>
</reference>
<dbReference type="SUPFAM" id="SSF52540">
    <property type="entry name" value="P-loop containing nucleoside triphosphate hydrolases"/>
    <property type="match status" value="1"/>
</dbReference>
<gene>
    <name evidence="2" type="ORF">MPP7335_05466</name>
</gene>
<keyword evidence="3" id="KW-1185">Reference proteome</keyword>
<evidence type="ECO:0000313" key="2">
    <source>
        <dbReference type="EMBL" id="SRX83685.1"/>
    </source>
</evidence>
<dbReference type="AlphaFoldDB" id="A0A375YRA2"/>